<evidence type="ECO:0000313" key="2">
    <source>
        <dbReference type="Proteomes" id="UP000069940"/>
    </source>
</evidence>
<dbReference type="EnsemblMetazoa" id="AALFPA23_019730.R29058">
    <property type="protein sequence ID" value="AALFPA23_019730.P29058"/>
    <property type="gene ID" value="AALFPA23_019730"/>
</dbReference>
<organism evidence="1 2">
    <name type="scientific">Aedes albopictus</name>
    <name type="common">Asian tiger mosquito</name>
    <name type="synonym">Stegomyia albopicta</name>
    <dbReference type="NCBI Taxonomy" id="7160"/>
    <lineage>
        <taxon>Eukaryota</taxon>
        <taxon>Metazoa</taxon>
        <taxon>Ecdysozoa</taxon>
        <taxon>Arthropoda</taxon>
        <taxon>Hexapoda</taxon>
        <taxon>Insecta</taxon>
        <taxon>Pterygota</taxon>
        <taxon>Neoptera</taxon>
        <taxon>Endopterygota</taxon>
        <taxon>Diptera</taxon>
        <taxon>Nematocera</taxon>
        <taxon>Culicoidea</taxon>
        <taxon>Culicidae</taxon>
        <taxon>Culicinae</taxon>
        <taxon>Aedini</taxon>
        <taxon>Aedes</taxon>
        <taxon>Stegomyia</taxon>
    </lineage>
</organism>
<protein>
    <submittedName>
        <fullName evidence="1">Uncharacterized protein</fullName>
    </submittedName>
</protein>
<reference evidence="1" key="2">
    <citation type="submission" date="2025-05" db="UniProtKB">
        <authorList>
            <consortium name="EnsemblMetazoa"/>
        </authorList>
    </citation>
    <scope>IDENTIFICATION</scope>
    <source>
        <strain evidence="1">Foshan</strain>
    </source>
</reference>
<dbReference type="GeneID" id="134286308"/>
<proteinExistence type="predicted"/>
<name>A0ABM1ZLW6_AEDAL</name>
<dbReference type="Pfam" id="PF03564">
    <property type="entry name" value="DUF1759"/>
    <property type="match status" value="1"/>
</dbReference>
<keyword evidence="2" id="KW-1185">Reference proteome</keyword>
<dbReference type="PANTHER" id="PTHR22954:SF3">
    <property type="entry name" value="PROTEIN CBG08539"/>
    <property type="match status" value="1"/>
</dbReference>
<dbReference type="RefSeq" id="XP_062703895.1">
    <property type="nucleotide sequence ID" value="XM_062847911.1"/>
</dbReference>
<evidence type="ECO:0000313" key="1">
    <source>
        <dbReference type="EnsemblMetazoa" id="AALFPA23_019730.P29058"/>
    </source>
</evidence>
<reference evidence="2" key="1">
    <citation type="journal article" date="2015" name="Proc. Natl. Acad. Sci. U.S.A.">
        <title>Genome sequence of the Asian Tiger mosquito, Aedes albopictus, reveals insights into its biology, genetics, and evolution.</title>
        <authorList>
            <person name="Chen X.G."/>
            <person name="Jiang X."/>
            <person name="Gu J."/>
            <person name="Xu M."/>
            <person name="Wu Y."/>
            <person name="Deng Y."/>
            <person name="Zhang C."/>
            <person name="Bonizzoni M."/>
            <person name="Dermauw W."/>
            <person name="Vontas J."/>
            <person name="Armbruster P."/>
            <person name="Huang X."/>
            <person name="Yang Y."/>
            <person name="Zhang H."/>
            <person name="He W."/>
            <person name="Peng H."/>
            <person name="Liu Y."/>
            <person name="Wu K."/>
            <person name="Chen J."/>
            <person name="Lirakis M."/>
            <person name="Topalis P."/>
            <person name="Van Leeuwen T."/>
            <person name="Hall A.B."/>
            <person name="Jiang X."/>
            <person name="Thorpe C."/>
            <person name="Mueller R.L."/>
            <person name="Sun C."/>
            <person name="Waterhouse R.M."/>
            <person name="Yan G."/>
            <person name="Tu Z.J."/>
            <person name="Fang X."/>
            <person name="James A.A."/>
        </authorList>
    </citation>
    <scope>NUCLEOTIDE SEQUENCE [LARGE SCALE GENOMIC DNA]</scope>
    <source>
        <strain evidence="2">Foshan</strain>
    </source>
</reference>
<dbReference type="PANTHER" id="PTHR22954">
    <property type="entry name" value="RETROVIRAL PROTEASE-RELATED"/>
    <property type="match status" value="1"/>
</dbReference>
<accession>A0ABM1ZLW6</accession>
<dbReference type="Proteomes" id="UP000069940">
    <property type="component" value="Unassembled WGS sequence"/>
</dbReference>
<sequence length="233" mass="26748">MSKPVTRSADSLKSLTTKLKGLKLSLSNICVFVKNFKDDTTAAQINVRLEKLDTLWVQISETVWEIEAHEDFEEQESLQTSQVEMENRYYDAKSFLVEKAQAFQSDANQNQTLHPGDATLHGVMDHVRLPQIKLQCFDGNIDDWLSFRDLYTSLIHEKPDLPAVEKFHYLKGCLAGEAKALIDPLKITRDNYLVAWQTLLKRYNNNKLLKKKQVQAMIKLPSLIKESATDLHK</sequence>
<dbReference type="InterPro" id="IPR005312">
    <property type="entry name" value="DUF1759"/>
</dbReference>